<reference evidence="2 3" key="1">
    <citation type="journal article" date="2013" name="Nat. Commun.">
        <title>Genome analysis reveals insights into physiology and longevity of the Brandt's bat Myotis brandtii.</title>
        <authorList>
            <person name="Seim I."/>
            <person name="Fang X."/>
            <person name="Xiong Z."/>
            <person name="Lobanov A.V."/>
            <person name="Huang Z."/>
            <person name="Ma S."/>
            <person name="Feng Y."/>
            <person name="Turanov A.A."/>
            <person name="Zhu Y."/>
            <person name="Lenz T.L."/>
            <person name="Gerashchenko M.V."/>
            <person name="Fan D."/>
            <person name="Hee Yim S."/>
            <person name="Yao X."/>
            <person name="Jordan D."/>
            <person name="Xiong Y."/>
            <person name="Ma Y."/>
            <person name="Lyapunov A.N."/>
            <person name="Chen G."/>
            <person name="Kulakova O.I."/>
            <person name="Sun Y."/>
            <person name="Lee S.G."/>
            <person name="Bronson R.T."/>
            <person name="Moskalev A.A."/>
            <person name="Sunyaev S.R."/>
            <person name="Zhang G."/>
            <person name="Krogh A."/>
            <person name="Wang J."/>
            <person name="Gladyshev V.N."/>
        </authorList>
    </citation>
    <scope>NUCLEOTIDE SEQUENCE [LARGE SCALE GENOMIC DNA]</scope>
</reference>
<proteinExistence type="predicted"/>
<feature type="compositionally biased region" description="Low complexity" evidence="1">
    <location>
        <begin position="97"/>
        <end position="108"/>
    </location>
</feature>
<feature type="region of interest" description="Disordered" evidence="1">
    <location>
        <begin position="97"/>
        <end position="138"/>
    </location>
</feature>
<dbReference type="Proteomes" id="UP000052978">
    <property type="component" value="Unassembled WGS sequence"/>
</dbReference>
<organism evidence="2 3">
    <name type="scientific">Myotis brandtii</name>
    <name type="common">Brandt's bat</name>
    <dbReference type="NCBI Taxonomy" id="109478"/>
    <lineage>
        <taxon>Eukaryota</taxon>
        <taxon>Metazoa</taxon>
        <taxon>Chordata</taxon>
        <taxon>Craniata</taxon>
        <taxon>Vertebrata</taxon>
        <taxon>Euteleostomi</taxon>
        <taxon>Mammalia</taxon>
        <taxon>Eutheria</taxon>
        <taxon>Laurasiatheria</taxon>
        <taxon>Chiroptera</taxon>
        <taxon>Yangochiroptera</taxon>
        <taxon>Vespertilionidae</taxon>
        <taxon>Myotis</taxon>
    </lineage>
</organism>
<evidence type="ECO:0000256" key="1">
    <source>
        <dbReference type="SAM" id="MobiDB-lite"/>
    </source>
</evidence>
<feature type="compositionally biased region" description="Polar residues" evidence="1">
    <location>
        <begin position="118"/>
        <end position="138"/>
    </location>
</feature>
<sequence length="138" mass="14376">MVATNWPPIGLLSPDSSSSPLAWSPPAALPCRPGCPTQPAVQSYGLGLNIAGTKWLLRGRKEGAIGTSVPPGRTLVGTHQSFRTAAGELGTERVRICSTSSSPRSPCPEAARLGDVPTSRSPGDSRNWTSLQKVGSWG</sequence>
<protein>
    <submittedName>
        <fullName evidence="2">Uncharacterized protein</fullName>
    </submittedName>
</protein>
<dbReference type="AlphaFoldDB" id="S7PMH9"/>
<evidence type="ECO:0000313" key="2">
    <source>
        <dbReference type="EMBL" id="EPQ09507.1"/>
    </source>
</evidence>
<dbReference type="EMBL" id="KE162765">
    <property type="protein sequence ID" value="EPQ09507.1"/>
    <property type="molecule type" value="Genomic_DNA"/>
</dbReference>
<keyword evidence="3" id="KW-1185">Reference proteome</keyword>
<evidence type="ECO:0000313" key="3">
    <source>
        <dbReference type="Proteomes" id="UP000052978"/>
    </source>
</evidence>
<accession>S7PMH9</accession>
<gene>
    <name evidence="2" type="ORF">D623_10001703</name>
</gene>
<name>S7PMH9_MYOBR</name>